<organism evidence="1">
    <name type="scientific">Oryza glumipatula</name>
    <dbReference type="NCBI Taxonomy" id="40148"/>
    <lineage>
        <taxon>Eukaryota</taxon>
        <taxon>Viridiplantae</taxon>
        <taxon>Streptophyta</taxon>
        <taxon>Embryophyta</taxon>
        <taxon>Tracheophyta</taxon>
        <taxon>Spermatophyta</taxon>
        <taxon>Magnoliopsida</taxon>
        <taxon>Liliopsida</taxon>
        <taxon>Poales</taxon>
        <taxon>Poaceae</taxon>
        <taxon>BOP clade</taxon>
        <taxon>Oryzoideae</taxon>
        <taxon>Oryzeae</taxon>
        <taxon>Oryzinae</taxon>
        <taxon>Oryza</taxon>
    </lineage>
</organism>
<evidence type="ECO:0000313" key="2">
    <source>
        <dbReference type="Proteomes" id="UP000026961"/>
    </source>
</evidence>
<keyword evidence="2" id="KW-1185">Reference proteome</keyword>
<dbReference type="PANTHER" id="PTHR36484">
    <property type="entry name" value="OS01G0558700 PROTEIN"/>
    <property type="match status" value="1"/>
</dbReference>
<accession>A0A0E0A275</accession>
<evidence type="ECO:0000313" key="1">
    <source>
        <dbReference type="EnsemblPlants" id="OGLUM05G25820.1"/>
    </source>
</evidence>
<dbReference type="Gramene" id="OGLUM05G25820.1">
    <property type="protein sequence ID" value="OGLUM05G25820.1"/>
    <property type="gene ID" value="OGLUM05G25820"/>
</dbReference>
<dbReference type="EnsemblPlants" id="OGLUM05G25820.1">
    <property type="protein sequence ID" value="OGLUM05G25820.1"/>
    <property type="gene ID" value="OGLUM05G25820"/>
</dbReference>
<dbReference type="AlphaFoldDB" id="A0A0E0A275"/>
<reference evidence="1" key="2">
    <citation type="submission" date="2018-05" db="EMBL/GenBank/DDBJ databases">
        <title>OgluRS3 (Oryza glumaepatula Reference Sequence Version 3).</title>
        <authorList>
            <person name="Zhang J."/>
            <person name="Kudrna D."/>
            <person name="Lee S."/>
            <person name="Talag J."/>
            <person name="Welchert J."/>
            <person name="Wing R.A."/>
        </authorList>
    </citation>
    <scope>NUCLEOTIDE SEQUENCE [LARGE SCALE GENOMIC DNA]</scope>
</reference>
<dbReference type="HOGENOM" id="CLU_175079_0_0_1"/>
<dbReference type="PANTHER" id="PTHR36484:SF1">
    <property type="entry name" value="OS05G0542001 PROTEIN"/>
    <property type="match status" value="1"/>
</dbReference>
<proteinExistence type="predicted"/>
<name>A0A0E0A275_9ORYZ</name>
<protein>
    <submittedName>
        <fullName evidence="1">Uncharacterized protein</fullName>
    </submittedName>
</protein>
<dbReference type="Proteomes" id="UP000026961">
    <property type="component" value="Chromosome 5"/>
</dbReference>
<sequence>MSGDQMGSEPPRVAAGVAPKTAARIGSFSRLLSGLDAGGVLRDVEPEKMKDEIRRWAKSVVSLVRQLSFGAPPPPENHRSSNSIMHVVLNSPGFWRWNKYCKSVSMLP</sequence>
<reference evidence="1" key="1">
    <citation type="submission" date="2015-04" db="UniProtKB">
        <authorList>
            <consortium name="EnsemblPlants"/>
        </authorList>
    </citation>
    <scope>IDENTIFICATION</scope>
</reference>